<dbReference type="PANTHER" id="PTHR31215">
    <property type="entry name" value="OS05G0510400 PROTEIN-RELATED"/>
    <property type="match status" value="1"/>
</dbReference>
<dbReference type="Proteomes" id="UP000245207">
    <property type="component" value="Unassembled WGS sequence"/>
</dbReference>
<accession>A0A2U1KRT2</accession>
<dbReference type="InterPro" id="IPR001810">
    <property type="entry name" value="F-box_dom"/>
</dbReference>
<dbReference type="Pfam" id="PF12937">
    <property type="entry name" value="F-box-like"/>
    <property type="match status" value="1"/>
</dbReference>
<dbReference type="OrthoDB" id="1065058at2759"/>
<organism evidence="2 3">
    <name type="scientific">Artemisia annua</name>
    <name type="common">Sweet wormwood</name>
    <dbReference type="NCBI Taxonomy" id="35608"/>
    <lineage>
        <taxon>Eukaryota</taxon>
        <taxon>Viridiplantae</taxon>
        <taxon>Streptophyta</taxon>
        <taxon>Embryophyta</taxon>
        <taxon>Tracheophyta</taxon>
        <taxon>Spermatophyta</taxon>
        <taxon>Magnoliopsida</taxon>
        <taxon>eudicotyledons</taxon>
        <taxon>Gunneridae</taxon>
        <taxon>Pentapetalae</taxon>
        <taxon>asterids</taxon>
        <taxon>campanulids</taxon>
        <taxon>Asterales</taxon>
        <taxon>Asteraceae</taxon>
        <taxon>Asteroideae</taxon>
        <taxon>Anthemideae</taxon>
        <taxon>Artemisiinae</taxon>
        <taxon>Artemisia</taxon>
    </lineage>
</organism>
<protein>
    <submittedName>
        <fullName evidence="2">F-box domain, Leucine-rich repeat domain, L domain-like protein</fullName>
    </submittedName>
</protein>
<sequence>MIIIRKAFAEDDSSLFGRLPNEIILQTLTNLVDLKTLCFCRLVCRRFYWIVVEVDTISLTPSLKDNSEATFPKKLLKLMINGFKFNPFHLFRSVVAPASEPVRVAPSSDHKSFLSAIKSLERFKKLKSLCMVLPASFNSVDSGLLFKWKLRFHDRVDSFMFLSLDSVCDTNGIYGHGNVKRYGMLLGCTYEFPLLENVSIADNGKRGRITLNNEKVDDLRKRIHSSAETIEHKLKSIMEMRCNVNKEEAAYIEAMKSDTDDDFEDKEEAAYNEAMTEILKKHRGRMVNITVNHPI</sequence>
<evidence type="ECO:0000313" key="3">
    <source>
        <dbReference type="Proteomes" id="UP000245207"/>
    </source>
</evidence>
<dbReference type="InterPro" id="IPR044809">
    <property type="entry name" value="AUF1-like"/>
</dbReference>
<dbReference type="STRING" id="35608.A0A2U1KRT2"/>
<evidence type="ECO:0000259" key="1">
    <source>
        <dbReference type="Pfam" id="PF12937"/>
    </source>
</evidence>
<dbReference type="InterPro" id="IPR036047">
    <property type="entry name" value="F-box-like_dom_sf"/>
</dbReference>
<gene>
    <name evidence="2" type="ORF">CTI12_AA570690</name>
</gene>
<reference evidence="2 3" key="1">
    <citation type="journal article" date="2018" name="Mol. Plant">
        <title>The genome of Artemisia annua provides insight into the evolution of Asteraceae family and artemisinin biosynthesis.</title>
        <authorList>
            <person name="Shen Q."/>
            <person name="Zhang L."/>
            <person name="Liao Z."/>
            <person name="Wang S."/>
            <person name="Yan T."/>
            <person name="Shi P."/>
            <person name="Liu M."/>
            <person name="Fu X."/>
            <person name="Pan Q."/>
            <person name="Wang Y."/>
            <person name="Lv Z."/>
            <person name="Lu X."/>
            <person name="Zhang F."/>
            <person name="Jiang W."/>
            <person name="Ma Y."/>
            <person name="Chen M."/>
            <person name="Hao X."/>
            <person name="Li L."/>
            <person name="Tang Y."/>
            <person name="Lv G."/>
            <person name="Zhou Y."/>
            <person name="Sun X."/>
            <person name="Brodelius P.E."/>
            <person name="Rose J.K.C."/>
            <person name="Tang K."/>
        </authorList>
    </citation>
    <scope>NUCLEOTIDE SEQUENCE [LARGE SCALE GENOMIC DNA]</scope>
    <source>
        <strain evidence="3">cv. Huhao1</strain>
        <tissue evidence="2">Leaf</tissue>
    </source>
</reference>
<dbReference type="AlphaFoldDB" id="A0A2U1KRT2"/>
<name>A0A2U1KRT2_ARTAN</name>
<dbReference type="SUPFAM" id="SSF81383">
    <property type="entry name" value="F-box domain"/>
    <property type="match status" value="1"/>
</dbReference>
<dbReference type="EMBL" id="PKPP01014625">
    <property type="protein sequence ID" value="PWA39459.1"/>
    <property type="molecule type" value="Genomic_DNA"/>
</dbReference>
<comment type="caution">
    <text evidence="2">The sequence shown here is derived from an EMBL/GenBank/DDBJ whole genome shotgun (WGS) entry which is preliminary data.</text>
</comment>
<proteinExistence type="predicted"/>
<keyword evidence="3" id="KW-1185">Reference proteome</keyword>
<dbReference type="Gene3D" id="1.20.1280.50">
    <property type="match status" value="1"/>
</dbReference>
<feature type="domain" description="F-box" evidence="1">
    <location>
        <begin position="17"/>
        <end position="50"/>
    </location>
</feature>
<evidence type="ECO:0000313" key="2">
    <source>
        <dbReference type="EMBL" id="PWA39459.1"/>
    </source>
</evidence>